<feature type="binding site" evidence="11">
    <location>
        <position position="254"/>
    </location>
    <ligand>
        <name>Mg(2+)</name>
        <dbReference type="ChEBI" id="CHEBI:18420"/>
    </ligand>
</feature>
<evidence type="ECO:0000256" key="5">
    <source>
        <dbReference type="ARBA" id="ARBA00022723"/>
    </source>
</evidence>
<dbReference type="SUPFAM" id="SSF143631">
    <property type="entry name" value="ApbE-like"/>
    <property type="match status" value="1"/>
</dbReference>
<keyword evidence="7 10" id="KW-0460">Magnesium</keyword>
<dbReference type="GO" id="GO:0016740">
    <property type="term" value="F:transferase activity"/>
    <property type="evidence" value="ECO:0007669"/>
    <property type="project" value="UniProtKB-UniRule"/>
</dbReference>
<dbReference type="PANTHER" id="PTHR30040:SF2">
    <property type="entry name" value="FAD:PROTEIN FMN TRANSFERASE"/>
    <property type="match status" value="1"/>
</dbReference>
<dbReference type="Pfam" id="PF02424">
    <property type="entry name" value="ApbE"/>
    <property type="match status" value="1"/>
</dbReference>
<accession>A0A3N6MSM9</accession>
<organism evidence="12 13">
    <name type="scientific">Paraburkholderia dinghuensis</name>
    <dbReference type="NCBI Taxonomy" id="2305225"/>
    <lineage>
        <taxon>Bacteria</taxon>
        <taxon>Pseudomonadati</taxon>
        <taxon>Pseudomonadota</taxon>
        <taxon>Betaproteobacteria</taxon>
        <taxon>Burkholderiales</taxon>
        <taxon>Burkholderiaceae</taxon>
        <taxon>Paraburkholderia</taxon>
    </lineage>
</organism>
<feature type="binding site" evidence="11">
    <location>
        <position position="140"/>
    </location>
    <ligand>
        <name>Mg(2+)</name>
        <dbReference type="ChEBI" id="CHEBI:18420"/>
    </ligand>
</feature>
<evidence type="ECO:0000256" key="8">
    <source>
        <dbReference type="ARBA" id="ARBA00031306"/>
    </source>
</evidence>
<keyword evidence="4 10" id="KW-0808">Transferase</keyword>
<dbReference type="OrthoDB" id="9778595at2"/>
<comment type="caution">
    <text evidence="12">The sequence shown here is derived from an EMBL/GenBank/DDBJ whole genome shotgun (WGS) entry which is preliminary data.</text>
</comment>
<dbReference type="PANTHER" id="PTHR30040">
    <property type="entry name" value="THIAMINE BIOSYNTHESIS LIPOPROTEIN APBE"/>
    <property type="match status" value="1"/>
</dbReference>
<evidence type="ECO:0000256" key="3">
    <source>
        <dbReference type="ARBA" id="ARBA00022630"/>
    </source>
</evidence>
<dbReference type="Gene3D" id="3.10.520.10">
    <property type="entry name" value="ApbE-like domains"/>
    <property type="match status" value="1"/>
</dbReference>
<feature type="binding site" evidence="11">
    <location>
        <position position="258"/>
    </location>
    <ligand>
        <name>Mg(2+)</name>
        <dbReference type="ChEBI" id="CHEBI:18420"/>
    </ligand>
</feature>
<dbReference type="Proteomes" id="UP000272778">
    <property type="component" value="Unassembled WGS sequence"/>
</dbReference>
<dbReference type="InterPro" id="IPR024932">
    <property type="entry name" value="ApbE"/>
</dbReference>
<keyword evidence="3 10" id="KW-0285">Flavoprotein</keyword>
<dbReference type="PIRSF" id="PIRSF006268">
    <property type="entry name" value="ApbE"/>
    <property type="match status" value="1"/>
</dbReference>
<dbReference type="GO" id="GO:0046872">
    <property type="term" value="F:metal ion binding"/>
    <property type="evidence" value="ECO:0007669"/>
    <property type="project" value="UniProtKB-UniRule"/>
</dbReference>
<sequence length="300" mass="32650">MATRYSAQCYAPAKTDLVSLRTDLDLAVKSVDDEMSNWKDASNLTRLNQAAPGHWVPISGNLARVLIRGIEIGHETGNAFNIGIGDVVDAWGFGPGTRDRTACPNRAAPRPLRPADEWLEVDANARRARKHASMTLDLCGIAKGFAVDELGRVMDRHGIGNWLVGIDGEMRAKGMKPLNAMWAVAIERPESMHREAMAVLELTDVAIATSGDYRHWKDLEGKRIHHTVNPRTGTPLQGGIASATVLARTCMDADAYATALMVLGEDKGVQFARDKQLDALFIMREGEELRTTGTGCFAAS</sequence>
<proteinExistence type="inferred from homology"/>
<dbReference type="RefSeq" id="WP_124150864.1">
    <property type="nucleotide sequence ID" value="NZ_RQIS01000006.1"/>
</dbReference>
<evidence type="ECO:0000256" key="11">
    <source>
        <dbReference type="PIRSR" id="PIRSR006268-2"/>
    </source>
</evidence>
<dbReference type="EMBL" id="RQIS01000006">
    <property type="protein sequence ID" value="RQH06974.1"/>
    <property type="molecule type" value="Genomic_DNA"/>
</dbReference>
<comment type="similarity">
    <text evidence="10">Belongs to the ApbE family.</text>
</comment>
<comment type="catalytic activity">
    <reaction evidence="9 10">
        <text>L-threonyl-[protein] + FAD = FMN-L-threonyl-[protein] + AMP + H(+)</text>
        <dbReference type="Rhea" id="RHEA:36847"/>
        <dbReference type="Rhea" id="RHEA-COMP:11060"/>
        <dbReference type="Rhea" id="RHEA-COMP:11061"/>
        <dbReference type="ChEBI" id="CHEBI:15378"/>
        <dbReference type="ChEBI" id="CHEBI:30013"/>
        <dbReference type="ChEBI" id="CHEBI:57692"/>
        <dbReference type="ChEBI" id="CHEBI:74257"/>
        <dbReference type="ChEBI" id="CHEBI:456215"/>
        <dbReference type="EC" id="2.7.1.180"/>
    </reaction>
</comment>
<gene>
    <name evidence="12" type="ORF">D1Y85_09830</name>
</gene>
<evidence type="ECO:0000256" key="4">
    <source>
        <dbReference type="ARBA" id="ARBA00022679"/>
    </source>
</evidence>
<evidence type="ECO:0000313" key="13">
    <source>
        <dbReference type="Proteomes" id="UP000272778"/>
    </source>
</evidence>
<dbReference type="InterPro" id="IPR003374">
    <property type="entry name" value="ApbE-like_sf"/>
</dbReference>
<evidence type="ECO:0000256" key="2">
    <source>
        <dbReference type="ARBA" id="ARBA00016337"/>
    </source>
</evidence>
<keyword evidence="6 10" id="KW-0274">FAD</keyword>
<reference evidence="12 13" key="1">
    <citation type="submission" date="2018-11" db="EMBL/GenBank/DDBJ databases">
        <title>Paraburkholderia sp. DHOA04, isolated from soil.</title>
        <authorList>
            <person name="Gao Z.-H."/>
            <person name="Qiu L.-H."/>
            <person name="Fu J.-C."/>
        </authorList>
    </citation>
    <scope>NUCLEOTIDE SEQUENCE [LARGE SCALE GENOMIC DNA]</scope>
    <source>
        <strain evidence="12 13">DHOA04</strain>
    </source>
</reference>
<dbReference type="AlphaFoldDB" id="A0A3N6MSM9"/>
<keyword evidence="5 10" id="KW-0479">Metal-binding</keyword>
<comment type="cofactor">
    <cofactor evidence="11">
        <name>Mg(2+)</name>
        <dbReference type="ChEBI" id="CHEBI:18420"/>
    </cofactor>
    <cofactor evidence="11">
        <name>Mn(2+)</name>
        <dbReference type="ChEBI" id="CHEBI:29035"/>
    </cofactor>
    <text evidence="11">Magnesium. Can also use manganese.</text>
</comment>
<evidence type="ECO:0000256" key="10">
    <source>
        <dbReference type="PIRNR" id="PIRNR006268"/>
    </source>
</evidence>
<name>A0A3N6MSM9_9BURK</name>
<dbReference type="EC" id="2.7.1.180" evidence="1 10"/>
<evidence type="ECO:0000256" key="1">
    <source>
        <dbReference type="ARBA" id="ARBA00011955"/>
    </source>
</evidence>
<evidence type="ECO:0000256" key="6">
    <source>
        <dbReference type="ARBA" id="ARBA00022827"/>
    </source>
</evidence>
<keyword evidence="13" id="KW-1185">Reference proteome</keyword>
<evidence type="ECO:0000256" key="7">
    <source>
        <dbReference type="ARBA" id="ARBA00022842"/>
    </source>
</evidence>
<evidence type="ECO:0000313" key="12">
    <source>
        <dbReference type="EMBL" id="RQH06974.1"/>
    </source>
</evidence>
<evidence type="ECO:0000256" key="9">
    <source>
        <dbReference type="ARBA" id="ARBA00048540"/>
    </source>
</evidence>
<protein>
    <recommendedName>
        <fullName evidence="2 10">FAD:protein FMN transferase</fullName>
        <ecNumber evidence="1 10">2.7.1.180</ecNumber>
    </recommendedName>
    <alternativeName>
        <fullName evidence="8 10">Flavin transferase</fullName>
    </alternativeName>
</protein>